<keyword evidence="3" id="KW-1185">Reference proteome</keyword>
<dbReference type="InterPro" id="IPR036047">
    <property type="entry name" value="F-box-like_dom_sf"/>
</dbReference>
<sequence>MTERNFSDDEIFLYLSHRPHYILDGVISVDESTKLVFTTIQRECRSTLGQLDNLPLEILHESFRYLDLQSLSRLSRVSLRGKAVVESLPVYRDLAKSAGHTFEILNRARILSLHSVTTLHAALYTERCISCGAYGAFLLLLSAERCCFLCLVVNQSLWMLPLPAARECFGLTKQQLKALPIMWSIPGKYCVPRSKSRQRSIRLTSVKAAKELALKVHGSIEALEMKHPLDPQAHPAFKTDMLTWYRQAPLCPLSQDPLTINDVGIRPDNVFGGMGAIPFPSLLNGGTEQGLWCRGCEMTYDTYMIEGLDVSTLSRLVPQGCPADLFLLRVQYRAWSKAGFLQHAKHCHSAAAVISQRWIGLT</sequence>
<dbReference type="SUPFAM" id="SSF81383">
    <property type="entry name" value="F-box domain"/>
    <property type="match status" value="1"/>
</dbReference>
<evidence type="ECO:0000313" key="2">
    <source>
        <dbReference type="EMBL" id="KAF2271828.1"/>
    </source>
</evidence>
<dbReference type="Proteomes" id="UP000800097">
    <property type="component" value="Unassembled WGS sequence"/>
</dbReference>
<dbReference type="RefSeq" id="XP_033649367.1">
    <property type="nucleotide sequence ID" value="XM_033796627.1"/>
</dbReference>
<gene>
    <name evidence="2" type="ORF">EI97DRAFT_407520</name>
</gene>
<dbReference type="EMBL" id="ML986532">
    <property type="protein sequence ID" value="KAF2271828.1"/>
    <property type="molecule type" value="Genomic_DNA"/>
</dbReference>
<dbReference type="OrthoDB" id="2687876at2759"/>
<organism evidence="2 3">
    <name type="scientific">Westerdykella ornata</name>
    <dbReference type="NCBI Taxonomy" id="318751"/>
    <lineage>
        <taxon>Eukaryota</taxon>
        <taxon>Fungi</taxon>
        <taxon>Dikarya</taxon>
        <taxon>Ascomycota</taxon>
        <taxon>Pezizomycotina</taxon>
        <taxon>Dothideomycetes</taxon>
        <taxon>Pleosporomycetidae</taxon>
        <taxon>Pleosporales</taxon>
        <taxon>Sporormiaceae</taxon>
        <taxon>Westerdykella</taxon>
    </lineage>
</organism>
<name>A0A6A6J751_WESOR</name>
<reference evidence="2" key="1">
    <citation type="journal article" date="2020" name="Stud. Mycol.">
        <title>101 Dothideomycetes genomes: a test case for predicting lifestyles and emergence of pathogens.</title>
        <authorList>
            <person name="Haridas S."/>
            <person name="Albert R."/>
            <person name="Binder M."/>
            <person name="Bloem J."/>
            <person name="Labutti K."/>
            <person name="Salamov A."/>
            <person name="Andreopoulos B."/>
            <person name="Baker S."/>
            <person name="Barry K."/>
            <person name="Bills G."/>
            <person name="Bluhm B."/>
            <person name="Cannon C."/>
            <person name="Castanera R."/>
            <person name="Culley D."/>
            <person name="Daum C."/>
            <person name="Ezra D."/>
            <person name="Gonzalez J."/>
            <person name="Henrissat B."/>
            <person name="Kuo A."/>
            <person name="Liang C."/>
            <person name="Lipzen A."/>
            <person name="Lutzoni F."/>
            <person name="Magnuson J."/>
            <person name="Mondo S."/>
            <person name="Nolan M."/>
            <person name="Ohm R."/>
            <person name="Pangilinan J."/>
            <person name="Park H.-J."/>
            <person name="Ramirez L."/>
            <person name="Alfaro M."/>
            <person name="Sun H."/>
            <person name="Tritt A."/>
            <person name="Yoshinaga Y."/>
            <person name="Zwiers L.-H."/>
            <person name="Turgeon B."/>
            <person name="Goodwin S."/>
            <person name="Spatafora J."/>
            <person name="Crous P."/>
            <person name="Grigoriev I."/>
        </authorList>
    </citation>
    <scope>NUCLEOTIDE SEQUENCE</scope>
    <source>
        <strain evidence="2">CBS 379.55</strain>
    </source>
</reference>
<dbReference type="AlphaFoldDB" id="A0A6A6J751"/>
<dbReference type="GeneID" id="54549802"/>
<protein>
    <submittedName>
        <fullName evidence="2">F-box domain-containing protein</fullName>
    </submittedName>
</protein>
<dbReference type="Pfam" id="PF00646">
    <property type="entry name" value="F-box"/>
    <property type="match status" value="1"/>
</dbReference>
<feature type="domain" description="F-box" evidence="1">
    <location>
        <begin position="48"/>
        <end position="94"/>
    </location>
</feature>
<dbReference type="PROSITE" id="PS50181">
    <property type="entry name" value="FBOX"/>
    <property type="match status" value="1"/>
</dbReference>
<evidence type="ECO:0000313" key="3">
    <source>
        <dbReference type="Proteomes" id="UP000800097"/>
    </source>
</evidence>
<dbReference type="InterPro" id="IPR001810">
    <property type="entry name" value="F-box_dom"/>
</dbReference>
<proteinExistence type="predicted"/>
<evidence type="ECO:0000259" key="1">
    <source>
        <dbReference type="PROSITE" id="PS50181"/>
    </source>
</evidence>
<accession>A0A6A6J751</accession>